<organism evidence="5 6">
    <name type="scientific">Saxophila tyrrhenica</name>
    <dbReference type="NCBI Taxonomy" id="1690608"/>
    <lineage>
        <taxon>Eukaryota</taxon>
        <taxon>Fungi</taxon>
        <taxon>Dikarya</taxon>
        <taxon>Ascomycota</taxon>
        <taxon>Pezizomycotina</taxon>
        <taxon>Dothideomycetes</taxon>
        <taxon>Dothideomycetidae</taxon>
        <taxon>Mycosphaerellales</taxon>
        <taxon>Extremaceae</taxon>
        <taxon>Saxophila</taxon>
    </lineage>
</organism>
<dbReference type="CDD" id="cd12950">
    <property type="entry name" value="RRP7_Rrp7p"/>
    <property type="match status" value="1"/>
</dbReference>
<sequence length="307" mass="35279">MVPMPKSRPPSQVLDFTVLPLHRPALPSYPLKRTHYLYIRSNAPRIPTEDTPREIFVKNVPIDATETHFKALFADNLGGARIENVDFEDARVAKGIRAPAAQGKKRKRGADDEDAKPEEVGQLPKTWDREVHRSGSTAVIRCVDRPSAEMALREARKAVKTGREIVWGEGVEGKVPLLGKERYAAHHKLRYPDQAVLQSSVDRFMEAFSAQEEEKARLLASQRAEPDEDGFITVTRGGRTGPAREEETKGKEEEFKKREKNRVKDDFYRFQVREKKKEKAKDLVRGFEEDRRKVEEMRRRRGKVRPE</sequence>
<dbReference type="AlphaFoldDB" id="A0AAV9PF92"/>
<evidence type="ECO:0000313" key="6">
    <source>
        <dbReference type="Proteomes" id="UP001337655"/>
    </source>
</evidence>
<dbReference type="GO" id="GO:0000028">
    <property type="term" value="P:ribosomal small subunit assembly"/>
    <property type="evidence" value="ECO:0007669"/>
    <property type="project" value="TreeGrafter"/>
</dbReference>
<dbReference type="PANTHER" id="PTHR13191">
    <property type="entry name" value="RIBOSOMAL RNA PROCESSING PROTEIN 7-RELATED"/>
    <property type="match status" value="1"/>
</dbReference>
<dbReference type="InterPro" id="IPR040447">
    <property type="entry name" value="RRM_Rrp7"/>
</dbReference>
<dbReference type="GO" id="GO:0006364">
    <property type="term" value="P:rRNA processing"/>
    <property type="evidence" value="ECO:0007669"/>
    <property type="project" value="TreeGrafter"/>
</dbReference>
<gene>
    <name evidence="5" type="ORF">LTR77_004141</name>
</gene>
<evidence type="ECO:0000256" key="1">
    <source>
        <dbReference type="ARBA" id="ARBA00006110"/>
    </source>
</evidence>
<proteinExistence type="inferred from homology"/>
<comment type="similarity">
    <text evidence="1">Belongs to the RRP7 family.</text>
</comment>
<dbReference type="RefSeq" id="XP_064660025.1">
    <property type="nucleotide sequence ID" value="XM_064801395.1"/>
</dbReference>
<dbReference type="Pfam" id="PF12923">
    <property type="entry name" value="RRP7"/>
    <property type="match status" value="1"/>
</dbReference>
<reference evidence="5 6" key="1">
    <citation type="submission" date="2023-08" db="EMBL/GenBank/DDBJ databases">
        <title>Black Yeasts Isolated from many extreme environments.</title>
        <authorList>
            <person name="Coleine C."/>
            <person name="Stajich J.E."/>
            <person name="Selbmann L."/>
        </authorList>
    </citation>
    <scope>NUCLEOTIDE SEQUENCE [LARGE SCALE GENOMIC DNA]</scope>
    <source>
        <strain evidence="5 6">CCFEE 5935</strain>
    </source>
</reference>
<feature type="domain" description="Ribosomal RNA-processing protein 7 C-terminal" evidence="3">
    <location>
        <begin position="189"/>
        <end position="306"/>
    </location>
</feature>
<accession>A0AAV9PF92</accession>
<dbReference type="EMBL" id="JAVRRT010000006">
    <property type="protein sequence ID" value="KAK5170997.1"/>
    <property type="molecule type" value="Genomic_DNA"/>
</dbReference>
<dbReference type="Pfam" id="PF17799">
    <property type="entry name" value="RRM_Rrp7"/>
    <property type="match status" value="1"/>
</dbReference>
<evidence type="ECO:0000256" key="2">
    <source>
        <dbReference type="SAM" id="MobiDB-lite"/>
    </source>
</evidence>
<dbReference type="Proteomes" id="UP001337655">
    <property type="component" value="Unassembled WGS sequence"/>
</dbReference>
<dbReference type="Gene3D" id="6.10.250.1770">
    <property type="match status" value="1"/>
</dbReference>
<feature type="region of interest" description="Disordered" evidence="2">
    <location>
        <begin position="235"/>
        <end position="258"/>
    </location>
</feature>
<protein>
    <recommendedName>
        <fullName evidence="7">Ribosomal RNA-processing protein 7</fullName>
    </recommendedName>
</protein>
<feature type="region of interest" description="Disordered" evidence="2">
    <location>
        <begin position="98"/>
        <end position="123"/>
    </location>
</feature>
<evidence type="ECO:0008006" key="7">
    <source>
        <dbReference type="Google" id="ProtNLM"/>
    </source>
</evidence>
<dbReference type="GO" id="GO:0034456">
    <property type="term" value="C:UTP-C complex"/>
    <property type="evidence" value="ECO:0007669"/>
    <property type="project" value="TreeGrafter"/>
</dbReference>
<dbReference type="CDD" id="cd12293">
    <property type="entry name" value="dRRM_Rrp7p"/>
    <property type="match status" value="1"/>
</dbReference>
<feature type="domain" description="Rrp7 RRM-like N-terminal" evidence="4">
    <location>
        <begin position="16"/>
        <end position="183"/>
    </location>
</feature>
<dbReference type="PANTHER" id="PTHR13191:SF0">
    <property type="entry name" value="RIBOSOMAL RNA-PROCESSING PROTEIN 7 HOMOLOG A-RELATED"/>
    <property type="match status" value="1"/>
</dbReference>
<keyword evidence="6" id="KW-1185">Reference proteome</keyword>
<feature type="compositionally biased region" description="Basic and acidic residues" evidence="2">
    <location>
        <begin position="242"/>
        <end position="258"/>
    </location>
</feature>
<comment type="caution">
    <text evidence="5">The sequence shown here is derived from an EMBL/GenBank/DDBJ whole genome shotgun (WGS) entry which is preliminary data.</text>
</comment>
<dbReference type="GO" id="GO:0032545">
    <property type="term" value="C:CURI complex"/>
    <property type="evidence" value="ECO:0007669"/>
    <property type="project" value="TreeGrafter"/>
</dbReference>
<dbReference type="InterPro" id="IPR024326">
    <property type="entry name" value="RRP7_C"/>
</dbReference>
<dbReference type="GeneID" id="89925487"/>
<evidence type="ECO:0000259" key="3">
    <source>
        <dbReference type="Pfam" id="PF12923"/>
    </source>
</evidence>
<evidence type="ECO:0000313" key="5">
    <source>
        <dbReference type="EMBL" id="KAK5170997.1"/>
    </source>
</evidence>
<name>A0AAV9PF92_9PEZI</name>
<evidence type="ECO:0000259" key="4">
    <source>
        <dbReference type="Pfam" id="PF17799"/>
    </source>
</evidence>
<dbReference type="InterPro" id="IPR040446">
    <property type="entry name" value="RRP7"/>
</dbReference>